<evidence type="ECO:0000313" key="3">
    <source>
        <dbReference type="EMBL" id="TWT17468.1"/>
    </source>
</evidence>
<dbReference type="OrthoDB" id="4146344at2"/>
<dbReference type="InterPro" id="IPR018640">
    <property type="entry name" value="DUF2063"/>
</dbReference>
<evidence type="ECO:0000259" key="2">
    <source>
        <dbReference type="Pfam" id="PF22106"/>
    </source>
</evidence>
<evidence type="ECO:0000259" key="1">
    <source>
        <dbReference type="Pfam" id="PF09836"/>
    </source>
</evidence>
<dbReference type="InterPro" id="IPR054098">
    <property type="entry name" value="NGO1945-like_C"/>
</dbReference>
<dbReference type="Pfam" id="PF22106">
    <property type="entry name" value="NGO1945_C"/>
    <property type="match status" value="1"/>
</dbReference>
<dbReference type="Gene3D" id="3.90.930.50">
    <property type="match status" value="1"/>
</dbReference>
<name>A0A5C5TVK2_9GAMM</name>
<organism evidence="3 4">
    <name type="scientific">Luteimonas marina</name>
    <dbReference type="NCBI Taxonomy" id="488485"/>
    <lineage>
        <taxon>Bacteria</taxon>
        <taxon>Pseudomonadati</taxon>
        <taxon>Pseudomonadota</taxon>
        <taxon>Gammaproteobacteria</taxon>
        <taxon>Lysobacterales</taxon>
        <taxon>Lysobacteraceae</taxon>
        <taxon>Luteimonas</taxon>
    </lineage>
</organism>
<dbReference type="RefSeq" id="WP_146389351.1">
    <property type="nucleotide sequence ID" value="NZ_VOHK01000010.1"/>
</dbReference>
<sequence>MAEAPATLRAQQFALSRHLRDPAAAAAPDGIEDRRLAVYRELLYNNLQGLLAGNFPVIRRTLGNEAWHALVRAFYAGHRCHTPLFTEIGREFVRWLERQIDEDAALPPWLPELAHYEWVELALQISDAQPPVEIEPVDASGADPGQALLDGIPVLSPQAWALAYRWPVHRIGPEHQPSTPPEQPTLLLVRRDAQGEVRFAQLSPLAFRLLELLDGATRSGRDCLRALSWEAGVGDEAFLDEGRAMLARMHDEGTLAGVRSA</sequence>
<dbReference type="Gene3D" id="1.10.150.690">
    <property type="entry name" value="DUF2063"/>
    <property type="match status" value="1"/>
</dbReference>
<evidence type="ECO:0000313" key="4">
    <source>
        <dbReference type="Proteomes" id="UP000319980"/>
    </source>
</evidence>
<dbReference type="AlphaFoldDB" id="A0A5C5TVK2"/>
<proteinExistence type="predicted"/>
<gene>
    <name evidence="3" type="ORF">FQY83_17005</name>
</gene>
<keyword evidence="4" id="KW-1185">Reference proteome</keyword>
<dbReference type="Pfam" id="PF09836">
    <property type="entry name" value="DUF2063"/>
    <property type="match status" value="1"/>
</dbReference>
<comment type="caution">
    <text evidence="3">The sequence shown here is derived from an EMBL/GenBank/DDBJ whole genome shotgun (WGS) entry which is preliminary data.</text>
</comment>
<protein>
    <submittedName>
        <fullName evidence="3">DUF2063 domain-containing protein</fullName>
    </submittedName>
</protein>
<accession>A0A5C5TVK2</accession>
<reference evidence="3 4" key="1">
    <citation type="journal article" date="2008" name="Int. J. Syst. Evol. Microbiol.">
        <title>Luteimonas marina sp. nov., isolated from seawater.</title>
        <authorList>
            <person name="Baik K.S."/>
            <person name="Park S.C."/>
            <person name="Kim M.S."/>
            <person name="Kim E.M."/>
            <person name="Park C."/>
            <person name="Chun J."/>
            <person name="Seong C.N."/>
        </authorList>
    </citation>
    <scope>NUCLEOTIDE SEQUENCE [LARGE SCALE GENOMIC DNA]</scope>
    <source>
        <strain evidence="3 4">FR1330</strain>
    </source>
</reference>
<dbReference type="EMBL" id="VOHK01000010">
    <property type="protein sequence ID" value="TWT17468.1"/>
    <property type="molecule type" value="Genomic_DNA"/>
</dbReference>
<feature type="domain" description="NGO1945-like C-terminal" evidence="2">
    <location>
        <begin position="156"/>
        <end position="249"/>
    </location>
</feature>
<dbReference type="Proteomes" id="UP000319980">
    <property type="component" value="Unassembled WGS sequence"/>
</dbReference>
<feature type="domain" description="Putative DNA-binding" evidence="1">
    <location>
        <begin position="11"/>
        <end position="96"/>
    </location>
</feature>
<dbReference type="InterPro" id="IPR044922">
    <property type="entry name" value="DUF2063_N_sf"/>
</dbReference>